<name>A0A2N3WUW0_9PSEU</name>
<keyword evidence="7" id="KW-1185">Reference proteome</keyword>
<dbReference type="SUPFAM" id="SSF52540">
    <property type="entry name" value="P-loop containing nucleoside triphosphate hydrolases"/>
    <property type="match status" value="1"/>
</dbReference>
<dbReference type="OrthoDB" id="5496274at2"/>
<evidence type="ECO:0000313" key="6">
    <source>
        <dbReference type="EMBL" id="PKV97662.1"/>
    </source>
</evidence>
<dbReference type="AlphaFoldDB" id="A0A2N3WUW0"/>
<keyword evidence="2" id="KW-0067">ATP-binding</keyword>
<dbReference type="PRINTS" id="PR01590">
    <property type="entry name" value="HTHFIS"/>
</dbReference>
<evidence type="ECO:0000313" key="7">
    <source>
        <dbReference type="Proteomes" id="UP000233750"/>
    </source>
</evidence>
<evidence type="ECO:0000256" key="1">
    <source>
        <dbReference type="ARBA" id="ARBA00022741"/>
    </source>
</evidence>
<dbReference type="InterPro" id="IPR058031">
    <property type="entry name" value="AAA_lid_NorR"/>
</dbReference>
<protein>
    <submittedName>
        <fullName evidence="6">Transcriptional regulator of acetoin/glycerol metabolism</fullName>
    </submittedName>
</protein>
<accession>A0A2N3WUW0</accession>
<dbReference type="Pfam" id="PF25601">
    <property type="entry name" value="AAA_lid_14"/>
    <property type="match status" value="1"/>
</dbReference>
<dbReference type="InterPro" id="IPR025944">
    <property type="entry name" value="Sigma_54_int_dom_CS"/>
</dbReference>
<feature type="domain" description="Sigma-54 factor interaction" evidence="5">
    <location>
        <begin position="449"/>
        <end position="507"/>
    </location>
</feature>
<gene>
    <name evidence="6" type="ORF">ATK30_8655</name>
</gene>
<dbReference type="InterPro" id="IPR009057">
    <property type="entry name" value="Homeodomain-like_sf"/>
</dbReference>
<dbReference type="InterPro" id="IPR029016">
    <property type="entry name" value="GAF-like_dom_sf"/>
</dbReference>
<dbReference type="Pfam" id="PF02954">
    <property type="entry name" value="HTH_8"/>
    <property type="match status" value="1"/>
</dbReference>
<dbReference type="GO" id="GO:0005524">
    <property type="term" value="F:ATP binding"/>
    <property type="evidence" value="ECO:0007669"/>
    <property type="project" value="UniProtKB-KW"/>
</dbReference>
<keyword evidence="4" id="KW-0804">Transcription</keyword>
<dbReference type="EMBL" id="PJMY01000003">
    <property type="protein sequence ID" value="PKV97662.1"/>
    <property type="molecule type" value="Genomic_DNA"/>
</dbReference>
<evidence type="ECO:0000256" key="4">
    <source>
        <dbReference type="ARBA" id="ARBA00023163"/>
    </source>
</evidence>
<dbReference type="Gene3D" id="1.10.10.60">
    <property type="entry name" value="Homeodomain-like"/>
    <property type="match status" value="1"/>
</dbReference>
<dbReference type="SUPFAM" id="SSF46689">
    <property type="entry name" value="Homeodomain-like"/>
    <property type="match status" value="1"/>
</dbReference>
<evidence type="ECO:0000256" key="3">
    <source>
        <dbReference type="ARBA" id="ARBA00023015"/>
    </source>
</evidence>
<dbReference type="GO" id="GO:0006355">
    <property type="term" value="P:regulation of DNA-templated transcription"/>
    <property type="evidence" value="ECO:0007669"/>
    <property type="project" value="InterPro"/>
</dbReference>
<proteinExistence type="predicted"/>
<keyword evidence="1" id="KW-0547">Nucleotide-binding</keyword>
<dbReference type="GO" id="GO:0043565">
    <property type="term" value="F:sequence-specific DNA binding"/>
    <property type="evidence" value="ECO:0007669"/>
    <property type="project" value="InterPro"/>
</dbReference>
<dbReference type="InterPro" id="IPR002078">
    <property type="entry name" value="Sigma_54_int"/>
</dbReference>
<dbReference type="PANTHER" id="PTHR32071">
    <property type="entry name" value="TRANSCRIPTIONAL REGULATORY PROTEIN"/>
    <property type="match status" value="1"/>
</dbReference>
<dbReference type="RefSeq" id="WP_101440348.1">
    <property type="nucleotide sequence ID" value="NZ_PJMY01000003.1"/>
</dbReference>
<keyword evidence="3" id="KW-0805">Transcription regulation</keyword>
<dbReference type="PROSITE" id="PS50045">
    <property type="entry name" value="SIGMA54_INTERACT_4"/>
    <property type="match status" value="1"/>
</dbReference>
<dbReference type="PANTHER" id="PTHR32071:SF122">
    <property type="entry name" value="SIGMA FACTOR"/>
    <property type="match status" value="1"/>
</dbReference>
<evidence type="ECO:0000259" key="5">
    <source>
        <dbReference type="PROSITE" id="PS50045"/>
    </source>
</evidence>
<sequence>MSAGTQEFIAAARAAFVAGGVETPGIRAETLASWRRCKAAGVPATGRVSRRTGQDFDRDSALLRAVRPVTEDLMSQFHASDFGMVLIDRDARVVGRWTANGAMERRLDGMSAVPGAVFDESFVGSTALGTPLEEGRPAIVDGAEHYNETFDSVVATGVPVTNPATGVVEGVLDLVAPTGAPSSLMLPLAAHAARDAGDRLASGHARHDRELLDAYLRLDRRGHRRPLAAVNSRLLVVNRHVGDALAGHPQLLLWEQVERAISRGERTLRLDRGAQTPLSARIRVIGEPGQCLGAVLQLVPGFPASEPKGAPCGPRVLETAAAAALRGRSLRWTSAVQRVREALAGSRPVVLTGPSGSGKSFLAVSAAQQQVGNEGRVEVAEASAGETMPEHCEADALVLDGVDLREGPGELLRRVVDARRASGRLTVLVSWCSPARAEEAAAAIGGDMVELPSLAHRSADIADLVRAWADRQRSGVSVDATAVHELARRSWPGNVRQLFTTLDRALAARPHGRIDRAALGFAGTPAPHRELTFLENVEREAIAALIDSAGGSRMRVAQELGVSRSTLYRKLAALGLDI</sequence>
<dbReference type="Gene3D" id="1.10.8.60">
    <property type="match status" value="1"/>
</dbReference>
<dbReference type="InterPro" id="IPR027417">
    <property type="entry name" value="P-loop_NTPase"/>
</dbReference>
<dbReference type="PROSITE" id="PS00688">
    <property type="entry name" value="SIGMA54_INTERACT_3"/>
    <property type="match status" value="1"/>
</dbReference>
<dbReference type="Proteomes" id="UP000233750">
    <property type="component" value="Unassembled WGS sequence"/>
</dbReference>
<organism evidence="6 7">
    <name type="scientific">Amycolatopsis echigonensis</name>
    <dbReference type="NCBI Taxonomy" id="2576905"/>
    <lineage>
        <taxon>Bacteria</taxon>
        <taxon>Bacillati</taxon>
        <taxon>Actinomycetota</taxon>
        <taxon>Actinomycetes</taxon>
        <taxon>Pseudonocardiales</taxon>
        <taxon>Pseudonocardiaceae</taxon>
        <taxon>Amycolatopsis</taxon>
    </lineage>
</organism>
<evidence type="ECO:0000256" key="2">
    <source>
        <dbReference type="ARBA" id="ARBA00022840"/>
    </source>
</evidence>
<dbReference type="Gene3D" id="3.40.50.300">
    <property type="entry name" value="P-loop containing nucleotide triphosphate hydrolases"/>
    <property type="match status" value="1"/>
</dbReference>
<comment type="caution">
    <text evidence="6">The sequence shown here is derived from an EMBL/GenBank/DDBJ whole genome shotgun (WGS) entry which is preliminary data.</text>
</comment>
<reference evidence="6 7" key="1">
    <citation type="submission" date="2017-12" db="EMBL/GenBank/DDBJ databases">
        <title>Sequencing the genomes of 1000 Actinobacteria strains.</title>
        <authorList>
            <person name="Klenk H.-P."/>
        </authorList>
    </citation>
    <scope>NUCLEOTIDE SEQUENCE [LARGE SCALE GENOMIC DNA]</scope>
    <source>
        <strain evidence="6 7">DSM 45165</strain>
    </source>
</reference>
<dbReference type="InterPro" id="IPR002197">
    <property type="entry name" value="HTH_Fis"/>
</dbReference>
<dbReference type="Gene3D" id="3.30.450.40">
    <property type="match status" value="1"/>
</dbReference>